<sequence>MNTMNTTPVVDIQVADQRPQAWTKLPIPELGVELDALPLIDDLDTGMSVQKVI</sequence>
<organism evidence="1 2">
    <name type="scientific">Microbacterium gilvum</name>
    <dbReference type="NCBI Taxonomy" id="1336204"/>
    <lineage>
        <taxon>Bacteria</taxon>
        <taxon>Bacillati</taxon>
        <taxon>Actinomycetota</taxon>
        <taxon>Actinomycetes</taxon>
        <taxon>Micrococcales</taxon>
        <taxon>Microbacteriaceae</taxon>
        <taxon>Microbacterium</taxon>
    </lineage>
</organism>
<keyword evidence="2" id="KW-1185">Reference proteome</keyword>
<dbReference type="EMBL" id="BAABKO010000005">
    <property type="protein sequence ID" value="GAA4780815.1"/>
    <property type="molecule type" value="Genomic_DNA"/>
</dbReference>
<reference evidence="2" key="1">
    <citation type="journal article" date="2019" name="Int. J. Syst. Evol. Microbiol.">
        <title>The Global Catalogue of Microorganisms (GCM) 10K type strain sequencing project: providing services to taxonomists for standard genome sequencing and annotation.</title>
        <authorList>
            <consortium name="The Broad Institute Genomics Platform"/>
            <consortium name="The Broad Institute Genome Sequencing Center for Infectious Disease"/>
            <person name="Wu L."/>
            <person name="Ma J."/>
        </authorList>
    </citation>
    <scope>NUCLEOTIDE SEQUENCE [LARGE SCALE GENOMIC DNA]</scope>
    <source>
        <strain evidence="2">JCM 18537</strain>
    </source>
</reference>
<evidence type="ECO:0000313" key="2">
    <source>
        <dbReference type="Proteomes" id="UP001501645"/>
    </source>
</evidence>
<proteinExistence type="predicted"/>
<comment type="caution">
    <text evidence="1">The sequence shown here is derived from an EMBL/GenBank/DDBJ whole genome shotgun (WGS) entry which is preliminary data.</text>
</comment>
<dbReference type="Proteomes" id="UP001501645">
    <property type="component" value="Unassembled WGS sequence"/>
</dbReference>
<gene>
    <name evidence="1" type="ORF">GCM10023351_27310</name>
</gene>
<accession>A0ABP9AHX8</accession>
<name>A0ABP9AHX8_9MICO</name>
<dbReference type="RefSeq" id="WP_345440136.1">
    <property type="nucleotide sequence ID" value="NZ_BAABKO010000005.1"/>
</dbReference>
<evidence type="ECO:0000313" key="1">
    <source>
        <dbReference type="EMBL" id="GAA4780815.1"/>
    </source>
</evidence>
<protein>
    <submittedName>
        <fullName evidence="1">Uncharacterized protein</fullName>
    </submittedName>
</protein>